<feature type="chain" id="PRO_5047035456" evidence="1">
    <location>
        <begin position="27"/>
        <end position="433"/>
    </location>
</feature>
<protein>
    <submittedName>
        <fullName evidence="2">Uncharacterized protein</fullName>
    </submittedName>
</protein>
<proteinExistence type="predicted"/>
<dbReference type="EMBL" id="QDKL01000003">
    <property type="protein sequence ID" value="RZF20872.1"/>
    <property type="molecule type" value="Genomic_DNA"/>
</dbReference>
<evidence type="ECO:0000313" key="2">
    <source>
        <dbReference type="EMBL" id="RZF20872.1"/>
    </source>
</evidence>
<feature type="signal peptide" evidence="1">
    <location>
        <begin position="1"/>
        <end position="26"/>
    </location>
</feature>
<comment type="caution">
    <text evidence="2">The sequence shown here is derived from an EMBL/GenBank/DDBJ whole genome shotgun (WGS) entry which is preliminary data.</text>
</comment>
<dbReference type="RefSeq" id="WP_115363112.1">
    <property type="nucleotide sequence ID" value="NZ_QDKL01000003.1"/>
</dbReference>
<evidence type="ECO:0000313" key="3">
    <source>
        <dbReference type="Proteomes" id="UP000443582"/>
    </source>
</evidence>
<dbReference type="Proteomes" id="UP000443582">
    <property type="component" value="Unassembled WGS sequence"/>
</dbReference>
<sequence length="433" mass="47788">MFKMKKKSILTKAALATLMVGQVAYAADADYNVLDRFRLMEDKFQTQEFLREPGHDFLIDMSVYANTDIMELASDVSDAEDSTAAAEVLSEYADTEQNLRVNVEVGVPLPSFSAFKGTISPSVRLGVNVGSLIGIGEEDIEKDTLIAAIPADASAKTILEDKLTQDIVNDVLAGTTNTVSDLATALGLSGSERTQFETELTEALGGTAIPFAGSGQTAAIIDAYVKADVTAGLNFDYKNENHFGGLSLYGLYRADVRRVLDQDAIAGDGDAIDTENLDQNMTLYAMADITYGFNWLTNFRTMFKIQDIALATIIESDEGYLPIYEPEVGYRMHTDYSFDLSNLKLRPFVGFHMRDGYDFADGVYAGTDVMLHVWKQRIALTLRGMVDSEHLTLTPRFKLGFMDFMYSLKQPITSEVKGVEIATIHSVNFRLHF</sequence>
<keyword evidence="3" id="KW-1185">Reference proteome</keyword>
<name>A0ABY0IHR2_9BACT</name>
<accession>A0ABY0IHR2</accession>
<reference evidence="3" key="1">
    <citation type="journal article" date="2019" name="Int. J. Syst. Evol. Microbiol.">
        <title>Halobacteriovorax valvorus sp. nov., a novel prokaryotic predator isolated from coastal seawater of China.</title>
        <authorList>
            <person name="Chen M.-X."/>
        </authorList>
    </citation>
    <scope>NUCLEOTIDE SEQUENCE [LARGE SCALE GENOMIC DNA]</scope>
    <source>
        <strain evidence="3">BL9</strain>
    </source>
</reference>
<evidence type="ECO:0000256" key="1">
    <source>
        <dbReference type="SAM" id="SignalP"/>
    </source>
</evidence>
<gene>
    <name evidence="2" type="ORF">DAY19_12880</name>
</gene>
<organism evidence="2 3">
    <name type="scientific">Halobacteriovorax vibrionivorans</name>
    <dbReference type="NCBI Taxonomy" id="2152716"/>
    <lineage>
        <taxon>Bacteria</taxon>
        <taxon>Pseudomonadati</taxon>
        <taxon>Bdellovibrionota</taxon>
        <taxon>Bacteriovoracia</taxon>
        <taxon>Bacteriovoracales</taxon>
        <taxon>Halobacteriovoraceae</taxon>
        <taxon>Halobacteriovorax</taxon>
    </lineage>
</organism>
<keyword evidence="1" id="KW-0732">Signal</keyword>